<keyword evidence="17" id="KW-1185">Reference proteome</keyword>
<dbReference type="Pfam" id="PF00096">
    <property type="entry name" value="zf-C2H2"/>
    <property type="match status" value="2"/>
</dbReference>
<evidence type="ECO:0000256" key="1">
    <source>
        <dbReference type="ARBA" id="ARBA00004123"/>
    </source>
</evidence>
<dbReference type="InterPro" id="IPR001995">
    <property type="entry name" value="Peptidase_A2_cat"/>
</dbReference>
<keyword evidence="9" id="KW-0238">DNA-binding</keyword>
<dbReference type="GO" id="GO:0000981">
    <property type="term" value="F:DNA-binding transcription factor activity, RNA polymerase II-specific"/>
    <property type="evidence" value="ECO:0007669"/>
    <property type="project" value="TreeGrafter"/>
</dbReference>
<feature type="non-terminal residue" evidence="16">
    <location>
        <position position="1"/>
    </location>
</feature>
<dbReference type="PANTHER" id="PTHR23235:SF142">
    <property type="entry name" value="ZINC FINGER PROTEIN 384"/>
    <property type="match status" value="1"/>
</dbReference>
<evidence type="ECO:0000256" key="7">
    <source>
        <dbReference type="ARBA" id="ARBA00022833"/>
    </source>
</evidence>
<feature type="compositionally biased region" description="Basic and acidic residues" evidence="13">
    <location>
        <begin position="31"/>
        <end position="40"/>
    </location>
</feature>
<reference evidence="16" key="1">
    <citation type="submission" date="2019-04" db="EMBL/GenBank/DDBJ databases">
        <title>Genome assembly of Zosterops borbonicus 15179.</title>
        <authorList>
            <person name="Leroy T."/>
            <person name="Anselmetti Y."/>
            <person name="Tilak M.-K."/>
            <person name="Nabholz B."/>
        </authorList>
    </citation>
    <scope>NUCLEOTIDE SEQUENCE</scope>
    <source>
        <strain evidence="16">HGM_15179</strain>
        <tissue evidence="16">Muscle</tissue>
    </source>
</reference>
<organism evidence="16 17">
    <name type="scientific">Zosterops borbonicus</name>
    <dbReference type="NCBI Taxonomy" id="364589"/>
    <lineage>
        <taxon>Eukaryota</taxon>
        <taxon>Metazoa</taxon>
        <taxon>Chordata</taxon>
        <taxon>Craniata</taxon>
        <taxon>Vertebrata</taxon>
        <taxon>Euteleostomi</taxon>
        <taxon>Archelosauria</taxon>
        <taxon>Archosauria</taxon>
        <taxon>Dinosauria</taxon>
        <taxon>Saurischia</taxon>
        <taxon>Theropoda</taxon>
        <taxon>Coelurosauria</taxon>
        <taxon>Aves</taxon>
        <taxon>Neognathae</taxon>
        <taxon>Neoaves</taxon>
        <taxon>Telluraves</taxon>
        <taxon>Australaves</taxon>
        <taxon>Passeriformes</taxon>
        <taxon>Sylvioidea</taxon>
        <taxon>Zosteropidae</taxon>
        <taxon>Zosterops</taxon>
    </lineage>
</organism>
<evidence type="ECO:0000313" key="16">
    <source>
        <dbReference type="EMBL" id="TRZ08147.1"/>
    </source>
</evidence>
<dbReference type="InterPro" id="IPR013087">
    <property type="entry name" value="Znf_C2H2_type"/>
</dbReference>
<evidence type="ECO:0000256" key="11">
    <source>
        <dbReference type="ARBA" id="ARBA00023242"/>
    </source>
</evidence>
<dbReference type="Gene3D" id="2.40.70.10">
    <property type="entry name" value="Acid Proteases"/>
    <property type="match status" value="1"/>
</dbReference>
<dbReference type="SMART" id="SM00355">
    <property type="entry name" value="ZnF_C2H2"/>
    <property type="match status" value="3"/>
</dbReference>
<dbReference type="Gene3D" id="3.30.160.60">
    <property type="entry name" value="Classic Zinc Finger"/>
    <property type="match status" value="4"/>
</dbReference>
<sequence length="345" mass="39325">DFPFNNIGWVEEKALRKRKMPQECQEYKELKMETREDKSPQQKLMQEVLSGCKVQESNGEKKPRRSRRRWSSKPIPGCSKEERPSLSRERGQNFSRGSELVHEQLHDGEKPHKCLECGKSFSRRSHLITHQMIHTGERPYECPECGKGFKTSSHLLRHERIHTDERPFRCPDYRKGFKQNFHLVTHRRIHTGERPYECPQCEKSFSDRSTDGAIITVDLSNISQDLTVYHMGLDSEYFVIGDTAHTLSEIEVAPMTIKGKITCLMLLAHCMPPPIYLAEGQIIAQAIPIPAEVIADGKLLEVYWAQVVGENKPSMVCNIACGSDCLHVEGVLDTGANITIIPEAM</sequence>
<evidence type="ECO:0000256" key="3">
    <source>
        <dbReference type="ARBA" id="ARBA00022723"/>
    </source>
</evidence>
<gene>
    <name evidence="16" type="ORF">HGM15179_018957</name>
</gene>
<dbReference type="FunFam" id="3.30.160.60:FF:000185">
    <property type="entry name" value="zinc finger protein 319"/>
    <property type="match status" value="1"/>
</dbReference>
<dbReference type="OrthoDB" id="10027876at2759"/>
<feature type="compositionally biased region" description="Basic and acidic residues" evidence="13">
    <location>
        <begin position="79"/>
        <end position="91"/>
    </location>
</feature>
<keyword evidence="8" id="KW-0805">Transcription regulation</keyword>
<dbReference type="GO" id="GO:0008270">
    <property type="term" value="F:zinc ion binding"/>
    <property type="evidence" value="ECO:0007669"/>
    <property type="project" value="UniProtKB-KW"/>
</dbReference>
<keyword evidence="10" id="KW-0804">Transcription</keyword>
<proteinExistence type="inferred from homology"/>
<feature type="domain" description="C2H2-type" evidence="14">
    <location>
        <begin position="112"/>
        <end position="139"/>
    </location>
</feature>
<keyword evidence="4" id="KW-0677">Repeat</keyword>
<dbReference type="InterPro" id="IPR001969">
    <property type="entry name" value="Aspartic_peptidase_AS"/>
</dbReference>
<dbReference type="SUPFAM" id="SSF57667">
    <property type="entry name" value="beta-beta-alpha zinc fingers"/>
    <property type="match status" value="2"/>
</dbReference>
<dbReference type="EMBL" id="SWJQ01001469">
    <property type="protein sequence ID" value="TRZ08147.1"/>
    <property type="molecule type" value="Genomic_DNA"/>
</dbReference>
<dbReference type="GO" id="GO:0005634">
    <property type="term" value="C:nucleus"/>
    <property type="evidence" value="ECO:0007669"/>
    <property type="project" value="UniProtKB-SubCell"/>
</dbReference>
<dbReference type="InterPro" id="IPR021109">
    <property type="entry name" value="Peptidase_aspartic_dom_sf"/>
</dbReference>
<evidence type="ECO:0000256" key="5">
    <source>
        <dbReference type="ARBA" id="ARBA00022771"/>
    </source>
</evidence>
<keyword evidence="6" id="KW-0378">Hydrolase</keyword>
<dbReference type="FunFam" id="3.30.160.60:FF:001430">
    <property type="entry name" value="Uncharacterized protein"/>
    <property type="match status" value="1"/>
</dbReference>
<evidence type="ECO:0000256" key="13">
    <source>
        <dbReference type="SAM" id="MobiDB-lite"/>
    </source>
</evidence>
<accession>A0A8K1DAR6</accession>
<name>A0A8K1DAR6_9PASS</name>
<dbReference type="InterPro" id="IPR036236">
    <property type="entry name" value="Znf_C2H2_sf"/>
</dbReference>
<evidence type="ECO:0000256" key="6">
    <source>
        <dbReference type="ARBA" id="ARBA00022801"/>
    </source>
</evidence>
<comment type="similarity">
    <text evidence="2">Belongs to the krueppel C2H2-type zinc-finger protein family.</text>
</comment>
<feature type="domain" description="Peptidase A2" evidence="15">
    <location>
        <begin position="328"/>
        <end position="345"/>
    </location>
</feature>
<dbReference type="PANTHER" id="PTHR23235">
    <property type="entry name" value="KRUEPPEL-LIKE TRANSCRIPTION FACTOR"/>
    <property type="match status" value="1"/>
</dbReference>
<evidence type="ECO:0000313" key="17">
    <source>
        <dbReference type="Proteomes" id="UP000796761"/>
    </source>
</evidence>
<keyword evidence="7" id="KW-0862">Zinc</keyword>
<keyword evidence="3" id="KW-0479">Metal-binding</keyword>
<dbReference type="GO" id="GO:0000978">
    <property type="term" value="F:RNA polymerase II cis-regulatory region sequence-specific DNA binding"/>
    <property type="evidence" value="ECO:0007669"/>
    <property type="project" value="TreeGrafter"/>
</dbReference>
<evidence type="ECO:0000256" key="10">
    <source>
        <dbReference type="ARBA" id="ARBA00023163"/>
    </source>
</evidence>
<dbReference type="FunFam" id="3.30.160.60:FF:002343">
    <property type="entry name" value="Zinc finger protein 33A"/>
    <property type="match status" value="1"/>
</dbReference>
<feature type="region of interest" description="Disordered" evidence="13">
    <location>
        <begin position="31"/>
        <end position="96"/>
    </location>
</feature>
<evidence type="ECO:0000256" key="12">
    <source>
        <dbReference type="PROSITE-ProRule" id="PRU00042"/>
    </source>
</evidence>
<dbReference type="PROSITE" id="PS00141">
    <property type="entry name" value="ASP_PROTEASE"/>
    <property type="match status" value="1"/>
</dbReference>
<evidence type="ECO:0000256" key="2">
    <source>
        <dbReference type="ARBA" id="ARBA00006991"/>
    </source>
</evidence>
<dbReference type="GO" id="GO:0006508">
    <property type="term" value="P:proteolysis"/>
    <property type="evidence" value="ECO:0007669"/>
    <property type="project" value="InterPro"/>
</dbReference>
<evidence type="ECO:0000259" key="15">
    <source>
        <dbReference type="PROSITE" id="PS50175"/>
    </source>
</evidence>
<feature type="domain" description="C2H2-type" evidence="14">
    <location>
        <begin position="168"/>
        <end position="195"/>
    </location>
</feature>
<evidence type="ECO:0000256" key="4">
    <source>
        <dbReference type="ARBA" id="ARBA00022737"/>
    </source>
</evidence>
<keyword evidence="5 12" id="KW-0863">Zinc-finger</keyword>
<evidence type="ECO:0000256" key="9">
    <source>
        <dbReference type="ARBA" id="ARBA00023125"/>
    </source>
</evidence>
<dbReference type="PROSITE" id="PS00028">
    <property type="entry name" value="ZINC_FINGER_C2H2_1"/>
    <property type="match status" value="2"/>
</dbReference>
<dbReference type="Proteomes" id="UP000796761">
    <property type="component" value="Unassembled WGS sequence"/>
</dbReference>
<protein>
    <submittedName>
        <fullName evidence="16">Uncharacterized protein</fullName>
    </submittedName>
</protein>
<dbReference type="PROSITE" id="PS50157">
    <property type="entry name" value="ZINC_FINGER_C2H2_2"/>
    <property type="match status" value="3"/>
</dbReference>
<feature type="domain" description="C2H2-type" evidence="14">
    <location>
        <begin position="140"/>
        <end position="167"/>
    </location>
</feature>
<evidence type="ECO:0000256" key="8">
    <source>
        <dbReference type="ARBA" id="ARBA00023015"/>
    </source>
</evidence>
<comment type="caution">
    <text evidence="16">The sequence shown here is derived from an EMBL/GenBank/DDBJ whole genome shotgun (WGS) entry which is preliminary data.</text>
</comment>
<feature type="compositionally biased region" description="Basic residues" evidence="13">
    <location>
        <begin position="62"/>
        <end position="71"/>
    </location>
</feature>
<comment type="subcellular location">
    <subcellularLocation>
        <location evidence="1">Nucleus</location>
    </subcellularLocation>
</comment>
<dbReference type="PROSITE" id="PS50175">
    <property type="entry name" value="ASP_PROT_RETROV"/>
    <property type="match status" value="1"/>
</dbReference>
<evidence type="ECO:0000259" key="14">
    <source>
        <dbReference type="PROSITE" id="PS50157"/>
    </source>
</evidence>
<dbReference type="FunFam" id="3.30.160.60:FF:000690">
    <property type="entry name" value="Zinc finger protein 354C"/>
    <property type="match status" value="1"/>
</dbReference>
<dbReference type="AlphaFoldDB" id="A0A8K1DAR6"/>
<dbReference type="GO" id="GO:0004190">
    <property type="term" value="F:aspartic-type endopeptidase activity"/>
    <property type="evidence" value="ECO:0007669"/>
    <property type="project" value="InterPro"/>
</dbReference>
<keyword evidence="11" id="KW-0539">Nucleus</keyword>